<dbReference type="GO" id="GO:0006508">
    <property type="term" value="P:proteolysis"/>
    <property type="evidence" value="ECO:0007669"/>
    <property type="project" value="InterPro"/>
</dbReference>
<protein>
    <submittedName>
        <fullName evidence="3">M15 family metallopeptidase</fullName>
    </submittedName>
</protein>
<dbReference type="RefSeq" id="WP_149848266.1">
    <property type="nucleotide sequence ID" value="NZ_VUOB01000008.1"/>
</dbReference>
<name>A0A5B2XQS7_9PSEU</name>
<gene>
    <name evidence="3" type="ORF">F0L68_05130</name>
</gene>
<feature type="region of interest" description="Disordered" evidence="1">
    <location>
        <begin position="37"/>
        <end position="72"/>
    </location>
</feature>
<dbReference type="Proteomes" id="UP000323454">
    <property type="component" value="Unassembled WGS sequence"/>
</dbReference>
<dbReference type="InterPro" id="IPR052179">
    <property type="entry name" value="DD-CPase-like"/>
</dbReference>
<proteinExistence type="predicted"/>
<evidence type="ECO:0000259" key="2">
    <source>
        <dbReference type="Pfam" id="PF02557"/>
    </source>
</evidence>
<dbReference type="PROSITE" id="PS51257">
    <property type="entry name" value="PROKAR_LIPOPROTEIN"/>
    <property type="match status" value="1"/>
</dbReference>
<accession>A0A5B2XQS7</accession>
<dbReference type="PANTHER" id="PTHR34385">
    <property type="entry name" value="D-ALANYL-D-ALANINE CARBOXYPEPTIDASE"/>
    <property type="match status" value="1"/>
</dbReference>
<reference evidence="3 4" key="1">
    <citation type="submission" date="2019-09" db="EMBL/GenBank/DDBJ databases">
        <title>Goodfellowia gen. nov., a new genus of the Pseudonocardineae related to Actinoalloteichus, containing Goodfellowia coeruleoviolacea gen. nov., comb. nov. gen. nov., comb. nov.</title>
        <authorList>
            <person name="Labeda D."/>
        </authorList>
    </citation>
    <scope>NUCLEOTIDE SEQUENCE [LARGE SCALE GENOMIC DNA]</scope>
    <source>
        <strain evidence="3 4">AN110305</strain>
    </source>
</reference>
<dbReference type="Pfam" id="PF02557">
    <property type="entry name" value="VanY"/>
    <property type="match status" value="1"/>
</dbReference>
<dbReference type="SUPFAM" id="SSF55166">
    <property type="entry name" value="Hedgehog/DD-peptidase"/>
    <property type="match status" value="1"/>
</dbReference>
<dbReference type="Gene3D" id="3.30.1380.10">
    <property type="match status" value="1"/>
</dbReference>
<evidence type="ECO:0000313" key="3">
    <source>
        <dbReference type="EMBL" id="KAA2265231.1"/>
    </source>
</evidence>
<dbReference type="OrthoDB" id="3293184at2"/>
<dbReference type="InterPro" id="IPR009045">
    <property type="entry name" value="Zn_M74/Hedgehog-like"/>
</dbReference>
<reference evidence="3 4" key="2">
    <citation type="submission" date="2019-09" db="EMBL/GenBank/DDBJ databases">
        <authorList>
            <person name="Jin C."/>
        </authorList>
    </citation>
    <scope>NUCLEOTIDE SEQUENCE [LARGE SCALE GENOMIC DNA]</scope>
    <source>
        <strain evidence="3 4">AN110305</strain>
    </source>
</reference>
<sequence length="201" mass="21035">MFRTRVEVPVAVAVGIVAVALSACTPQPVAGRASVIGVPTPGSASTSGTASAPETEDGSIPENSSISPNDSANAAIRKLDPDLLAAVRKAADAAKAAGVEVRVTSGWRSKEYQQRLLDQAVAKYRNREEALRFVSTPDKSAHVLGKAVDIGPTAAADWVGRHGSDYGLCQVYENEMWHFELLTSPGGQCPPQRADAAVPSQ</sequence>
<dbReference type="EMBL" id="VUOB01000008">
    <property type="protein sequence ID" value="KAA2265231.1"/>
    <property type="molecule type" value="Genomic_DNA"/>
</dbReference>
<dbReference type="PANTHER" id="PTHR34385:SF1">
    <property type="entry name" value="PEPTIDOGLYCAN L-ALANYL-D-GLUTAMATE ENDOPEPTIDASE CWLK"/>
    <property type="match status" value="1"/>
</dbReference>
<feature type="compositionally biased region" description="Polar residues" evidence="1">
    <location>
        <begin position="61"/>
        <end position="72"/>
    </location>
</feature>
<organism evidence="3 4">
    <name type="scientific">Solihabitans fulvus</name>
    <dbReference type="NCBI Taxonomy" id="1892852"/>
    <lineage>
        <taxon>Bacteria</taxon>
        <taxon>Bacillati</taxon>
        <taxon>Actinomycetota</taxon>
        <taxon>Actinomycetes</taxon>
        <taxon>Pseudonocardiales</taxon>
        <taxon>Pseudonocardiaceae</taxon>
        <taxon>Solihabitans</taxon>
    </lineage>
</organism>
<dbReference type="GO" id="GO:0008233">
    <property type="term" value="F:peptidase activity"/>
    <property type="evidence" value="ECO:0007669"/>
    <property type="project" value="InterPro"/>
</dbReference>
<dbReference type="AlphaFoldDB" id="A0A5B2XQS7"/>
<feature type="domain" description="D-alanyl-D-alanine carboxypeptidase-like core" evidence="2">
    <location>
        <begin position="78"/>
        <end position="157"/>
    </location>
</feature>
<dbReference type="CDD" id="cd14846">
    <property type="entry name" value="Peptidase_M15_like"/>
    <property type="match status" value="1"/>
</dbReference>
<keyword evidence="4" id="KW-1185">Reference proteome</keyword>
<comment type="caution">
    <text evidence="3">The sequence shown here is derived from an EMBL/GenBank/DDBJ whole genome shotgun (WGS) entry which is preliminary data.</text>
</comment>
<dbReference type="InterPro" id="IPR003709">
    <property type="entry name" value="VanY-like_core_dom"/>
</dbReference>
<evidence type="ECO:0000313" key="4">
    <source>
        <dbReference type="Proteomes" id="UP000323454"/>
    </source>
</evidence>
<feature type="compositionally biased region" description="Low complexity" evidence="1">
    <location>
        <begin position="37"/>
        <end position="53"/>
    </location>
</feature>
<evidence type="ECO:0000256" key="1">
    <source>
        <dbReference type="SAM" id="MobiDB-lite"/>
    </source>
</evidence>